<sequence length="372" mass="42179">MDRLTKVYVELSTACNFDCVMCVRRTWKDEALAPMEWEVYRSLIEQLAEFPEPPTVHFSGYGEPMTHPRFLEAVELAKGIGARVEMTSNGSLLDRETAAALIDLDVDKIMVSVDGVSADVYEDVRQGSDFGRLVANLLELRRLKLSRFGRGNHKPHLGLAFVAMKRNIDQLPLLPQLAHRLGAEEIKVSNVVPYCPQLEQEMLYDRAMYALAFRASPDIPVMSLPKMNLDAVTAPALAQVFDSTVSISWLQSSLDHYTNYCEFNQKGYLVVRRDGVVTPCLELMRDHPVYLKGKPQWISHYPVGDVTQKTLREIWEDEEYAAFRDKVRRFPYSPCLTCGGCELFEANQEDCRSNTFPVCGRCPWAQGLVQCP</sequence>
<keyword evidence="4" id="KW-0479">Metal-binding</keyword>
<dbReference type="Pfam" id="PF04055">
    <property type="entry name" value="Radical_SAM"/>
    <property type="match status" value="1"/>
</dbReference>
<dbReference type="InterPro" id="IPR034391">
    <property type="entry name" value="AdoMet-like_SPASM_containing"/>
</dbReference>
<dbReference type="InterPro" id="IPR050377">
    <property type="entry name" value="Radical_SAM_PqqE_MftC-like"/>
</dbReference>
<dbReference type="PROSITE" id="PS51918">
    <property type="entry name" value="RADICAL_SAM"/>
    <property type="match status" value="1"/>
</dbReference>
<dbReference type="Gene3D" id="3.20.20.70">
    <property type="entry name" value="Aldolase class I"/>
    <property type="match status" value="1"/>
</dbReference>
<name>A0A7C4ZGI6_9DEIN</name>
<dbReference type="CDD" id="cd21121">
    <property type="entry name" value="SPASM_Cmo-like"/>
    <property type="match status" value="1"/>
</dbReference>
<proteinExistence type="predicted"/>
<dbReference type="PANTHER" id="PTHR11228:SF34">
    <property type="entry name" value="TUNGSTEN-CONTAINING ALDEHYDE FERREDOXIN OXIDOREDUCTASE COFACTOR MODIFYING PROTEIN"/>
    <property type="match status" value="1"/>
</dbReference>
<dbReference type="PANTHER" id="PTHR11228">
    <property type="entry name" value="RADICAL SAM DOMAIN PROTEIN"/>
    <property type="match status" value="1"/>
</dbReference>
<dbReference type="InterPro" id="IPR007197">
    <property type="entry name" value="rSAM"/>
</dbReference>
<evidence type="ECO:0000256" key="1">
    <source>
        <dbReference type="ARBA" id="ARBA00001966"/>
    </source>
</evidence>
<dbReference type="PROSITE" id="PS01305">
    <property type="entry name" value="MOAA_NIFB_PQQE"/>
    <property type="match status" value="1"/>
</dbReference>
<evidence type="ECO:0000256" key="6">
    <source>
        <dbReference type="ARBA" id="ARBA00023014"/>
    </source>
</evidence>
<dbReference type="GO" id="GO:0051539">
    <property type="term" value="F:4 iron, 4 sulfur cluster binding"/>
    <property type="evidence" value="ECO:0007669"/>
    <property type="project" value="UniProtKB-KW"/>
</dbReference>
<feature type="domain" description="Radical SAM core" evidence="7">
    <location>
        <begin position="1"/>
        <end position="220"/>
    </location>
</feature>
<gene>
    <name evidence="8" type="ORF">ENK37_01410</name>
</gene>
<keyword evidence="6" id="KW-0411">Iron-sulfur</keyword>
<keyword evidence="3" id="KW-0949">S-adenosyl-L-methionine</keyword>
<evidence type="ECO:0000256" key="3">
    <source>
        <dbReference type="ARBA" id="ARBA00022691"/>
    </source>
</evidence>
<comment type="cofactor">
    <cofactor evidence="1">
        <name>[4Fe-4S] cluster</name>
        <dbReference type="ChEBI" id="CHEBI:49883"/>
    </cofactor>
</comment>
<keyword evidence="2" id="KW-0004">4Fe-4S</keyword>
<dbReference type="SFLD" id="SFLDF00570">
    <property type="entry name" value="tungsten_cofactor_oxidoreducas"/>
    <property type="match status" value="1"/>
</dbReference>
<dbReference type="InterPro" id="IPR023885">
    <property type="entry name" value="4Fe4S-binding_SPASM_dom"/>
</dbReference>
<dbReference type="SFLD" id="SFLDG01387">
    <property type="entry name" value="BtrN-like_SPASM_domain_contain"/>
    <property type="match status" value="1"/>
</dbReference>
<organism evidence="8">
    <name type="scientific">Oceanithermus profundus</name>
    <dbReference type="NCBI Taxonomy" id="187137"/>
    <lineage>
        <taxon>Bacteria</taxon>
        <taxon>Thermotogati</taxon>
        <taxon>Deinococcota</taxon>
        <taxon>Deinococci</taxon>
        <taxon>Thermales</taxon>
        <taxon>Thermaceae</taxon>
        <taxon>Oceanithermus</taxon>
    </lineage>
</organism>
<dbReference type="SFLD" id="SFLDS00029">
    <property type="entry name" value="Radical_SAM"/>
    <property type="match status" value="1"/>
</dbReference>
<dbReference type="EMBL" id="DRPZ01000040">
    <property type="protein sequence ID" value="HGY08701.1"/>
    <property type="molecule type" value="Genomic_DNA"/>
</dbReference>
<reference evidence="8" key="1">
    <citation type="journal article" date="2020" name="mSystems">
        <title>Genome- and Community-Level Interaction Insights into Carbon Utilization and Element Cycling Functions of Hydrothermarchaeota in Hydrothermal Sediment.</title>
        <authorList>
            <person name="Zhou Z."/>
            <person name="Liu Y."/>
            <person name="Xu W."/>
            <person name="Pan J."/>
            <person name="Luo Z.H."/>
            <person name="Li M."/>
        </authorList>
    </citation>
    <scope>NUCLEOTIDE SEQUENCE [LARGE SCALE GENOMIC DNA]</scope>
    <source>
        <strain evidence="8">HyVt-570</strain>
    </source>
</reference>
<evidence type="ECO:0000256" key="2">
    <source>
        <dbReference type="ARBA" id="ARBA00022485"/>
    </source>
</evidence>
<evidence type="ECO:0000256" key="4">
    <source>
        <dbReference type="ARBA" id="ARBA00022723"/>
    </source>
</evidence>
<dbReference type="GO" id="GO:0003824">
    <property type="term" value="F:catalytic activity"/>
    <property type="evidence" value="ECO:0007669"/>
    <property type="project" value="InterPro"/>
</dbReference>
<evidence type="ECO:0000256" key="5">
    <source>
        <dbReference type="ARBA" id="ARBA00023004"/>
    </source>
</evidence>
<accession>A0A7C4ZGI6</accession>
<dbReference type="AlphaFoldDB" id="A0A7C4ZGI6"/>
<protein>
    <submittedName>
        <fullName evidence="8">Radical SAM protein</fullName>
    </submittedName>
</protein>
<evidence type="ECO:0000313" key="8">
    <source>
        <dbReference type="EMBL" id="HGY08701.1"/>
    </source>
</evidence>
<evidence type="ECO:0000259" key="7">
    <source>
        <dbReference type="PROSITE" id="PS51918"/>
    </source>
</evidence>
<dbReference type="InterPro" id="IPR027604">
    <property type="entry name" value="W_rSAM_matur"/>
</dbReference>
<dbReference type="InterPro" id="IPR013785">
    <property type="entry name" value="Aldolase_TIM"/>
</dbReference>
<dbReference type="SFLD" id="SFLDG01067">
    <property type="entry name" value="SPASM/twitch_domain_containing"/>
    <property type="match status" value="1"/>
</dbReference>
<dbReference type="InterPro" id="IPR000385">
    <property type="entry name" value="MoaA_NifB_PqqE_Fe-S-bd_CS"/>
</dbReference>
<dbReference type="CDD" id="cd01335">
    <property type="entry name" value="Radical_SAM"/>
    <property type="match status" value="1"/>
</dbReference>
<dbReference type="Proteomes" id="UP000885759">
    <property type="component" value="Unassembled WGS sequence"/>
</dbReference>
<comment type="caution">
    <text evidence="8">The sequence shown here is derived from an EMBL/GenBank/DDBJ whole genome shotgun (WGS) entry which is preliminary data.</text>
</comment>
<dbReference type="GO" id="GO:0046872">
    <property type="term" value="F:metal ion binding"/>
    <property type="evidence" value="ECO:0007669"/>
    <property type="project" value="UniProtKB-KW"/>
</dbReference>
<dbReference type="SUPFAM" id="SSF102114">
    <property type="entry name" value="Radical SAM enzymes"/>
    <property type="match status" value="1"/>
</dbReference>
<dbReference type="InterPro" id="IPR058240">
    <property type="entry name" value="rSAM_sf"/>
</dbReference>
<dbReference type="Pfam" id="PF13186">
    <property type="entry name" value="SPASM"/>
    <property type="match status" value="1"/>
</dbReference>
<keyword evidence="5" id="KW-0408">Iron</keyword>